<evidence type="ECO:0000256" key="1">
    <source>
        <dbReference type="SAM" id="MobiDB-lite"/>
    </source>
</evidence>
<organism evidence="2 3">
    <name type="scientific">Portunus trituberculatus</name>
    <name type="common">Swimming crab</name>
    <name type="synonym">Neptunus trituberculatus</name>
    <dbReference type="NCBI Taxonomy" id="210409"/>
    <lineage>
        <taxon>Eukaryota</taxon>
        <taxon>Metazoa</taxon>
        <taxon>Ecdysozoa</taxon>
        <taxon>Arthropoda</taxon>
        <taxon>Crustacea</taxon>
        <taxon>Multicrustacea</taxon>
        <taxon>Malacostraca</taxon>
        <taxon>Eumalacostraca</taxon>
        <taxon>Eucarida</taxon>
        <taxon>Decapoda</taxon>
        <taxon>Pleocyemata</taxon>
        <taxon>Brachyura</taxon>
        <taxon>Eubrachyura</taxon>
        <taxon>Portunoidea</taxon>
        <taxon>Portunidae</taxon>
        <taxon>Portuninae</taxon>
        <taxon>Portunus</taxon>
    </lineage>
</organism>
<feature type="region of interest" description="Disordered" evidence="1">
    <location>
        <begin position="1"/>
        <end position="42"/>
    </location>
</feature>
<gene>
    <name evidence="2" type="ORF">E2C01_093413</name>
</gene>
<dbReference type="AlphaFoldDB" id="A0A5B7JUD0"/>
<comment type="caution">
    <text evidence="2">The sequence shown here is derived from an EMBL/GenBank/DDBJ whole genome shotgun (WGS) entry which is preliminary data.</text>
</comment>
<feature type="compositionally biased region" description="Polar residues" evidence="1">
    <location>
        <begin position="29"/>
        <end position="42"/>
    </location>
</feature>
<reference evidence="2 3" key="1">
    <citation type="submission" date="2019-05" db="EMBL/GenBank/DDBJ databases">
        <title>Another draft genome of Portunus trituberculatus and its Hox gene families provides insights of decapod evolution.</title>
        <authorList>
            <person name="Jeong J.-H."/>
            <person name="Song I."/>
            <person name="Kim S."/>
            <person name="Choi T."/>
            <person name="Kim D."/>
            <person name="Ryu S."/>
            <person name="Kim W."/>
        </authorList>
    </citation>
    <scope>NUCLEOTIDE SEQUENCE [LARGE SCALE GENOMIC DNA]</scope>
    <source>
        <tissue evidence="2">Muscle</tissue>
    </source>
</reference>
<proteinExistence type="predicted"/>
<sequence length="42" mass="4584">MVWQMMLPATTTMPRRRATVTTPRDPTTCSSPTAACRGSLTT</sequence>
<accession>A0A5B7JUD0</accession>
<evidence type="ECO:0000313" key="3">
    <source>
        <dbReference type="Proteomes" id="UP000324222"/>
    </source>
</evidence>
<keyword evidence="3" id="KW-1185">Reference proteome</keyword>
<name>A0A5B7JUD0_PORTR</name>
<evidence type="ECO:0000313" key="2">
    <source>
        <dbReference type="EMBL" id="MPC98063.1"/>
    </source>
</evidence>
<protein>
    <submittedName>
        <fullName evidence="2">Uncharacterized protein</fullName>
    </submittedName>
</protein>
<dbReference type="EMBL" id="VSRR010112518">
    <property type="protein sequence ID" value="MPC98063.1"/>
    <property type="molecule type" value="Genomic_DNA"/>
</dbReference>
<dbReference type="Proteomes" id="UP000324222">
    <property type="component" value="Unassembled WGS sequence"/>
</dbReference>
<feature type="compositionally biased region" description="Low complexity" evidence="1">
    <location>
        <begin position="8"/>
        <end position="28"/>
    </location>
</feature>